<dbReference type="InterPro" id="IPR002699">
    <property type="entry name" value="V_ATPase_D"/>
</dbReference>
<evidence type="ECO:0000313" key="4">
    <source>
        <dbReference type="EMBL" id="GAI26487.1"/>
    </source>
</evidence>
<keyword evidence="2" id="KW-0813">Transport</keyword>
<dbReference type="Pfam" id="PF01813">
    <property type="entry name" value="ATP-synt_D"/>
    <property type="match status" value="1"/>
</dbReference>
<reference evidence="4" key="1">
    <citation type="journal article" date="2014" name="Front. Microbiol.">
        <title>High frequency of phylogenetically diverse reductive dehalogenase-homologous genes in deep subseafloor sedimentary metagenomes.</title>
        <authorList>
            <person name="Kawai M."/>
            <person name="Futagami T."/>
            <person name="Toyoda A."/>
            <person name="Takaki Y."/>
            <person name="Nishi S."/>
            <person name="Hori S."/>
            <person name="Arai W."/>
            <person name="Tsubouchi T."/>
            <person name="Morono Y."/>
            <person name="Uchiyama I."/>
            <person name="Ito T."/>
            <person name="Fujiyama A."/>
            <person name="Inagaki F."/>
            <person name="Takami H."/>
        </authorList>
    </citation>
    <scope>NUCLEOTIDE SEQUENCE</scope>
    <source>
        <strain evidence="4">Expedition CK06-06</strain>
    </source>
</reference>
<dbReference type="Gene3D" id="1.10.287.3240">
    <property type="match status" value="1"/>
</dbReference>
<proteinExistence type="inferred from homology"/>
<comment type="similarity">
    <text evidence="1">Belongs to the V-ATPase D subunit family.</text>
</comment>
<dbReference type="EMBL" id="BARV01017717">
    <property type="protein sequence ID" value="GAI26487.1"/>
    <property type="molecule type" value="Genomic_DNA"/>
</dbReference>
<dbReference type="PANTHER" id="PTHR11671">
    <property type="entry name" value="V-TYPE ATP SYNTHASE SUBUNIT D"/>
    <property type="match status" value="1"/>
</dbReference>
<evidence type="ECO:0000256" key="1">
    <source>
        <dbReference type="ARBA" id="ARBA00005850"/>
    </source>
</evidence>
<dbReference type="AlphaFoldDB" id="X1M4H2"/>
<dbReference type="GO" id="GO:0046961">
    <property type="term" value="F:proton-transporting ATPase activity, rotational mechanism"/>
    <property type="evidence" value="ECO:0007669"/>
    <property type="project" value="InterPro"/>
</dbReference>
<organism evidence="4">
    <name type="scientific">marine sediment metagenome</name>
    <dbReference type="NCBI Taxonomy" id="412755"/>
    <lineage>
        <taxon>unclassified sequences</taxon>
        <taxon>metagenomes</taxon>
        <taxon>ecological metagenomes</taxon>
    </lineage>
</organism>
<feature type="non-terminal residue" evidence="4">
    <location>
        <position position="89"/>
    </location>
</feature>
<gene>
    <name evidence="4" type="ORF">S06H3_30122</name>
</gene>
<comment type="caution">
    <text evidence="4">The sequence shown here is derived from an EMBL/GenBank/DDBJ whole genome shotgun (WGS) entry which is preliminary data.</text>
</comment>
<keyword evidence="3" id="KW-0406">Ion transport</keyword>
<evidence type="ECO:0000256" key="2">
    <source>
        <dbReference type="ARBA" id="ARBA00022448"/>
    </source>
</evidence>
<sequence length="89" mass="10050">MAMALAVAPTRMELLKLRQRVGLAQKGHDLLKEKMDALVIEFFEVLKRTQEARPKALEQLSVAHRALSMCFAIVGTLETKQASKETKRE</sequence>
<protein>
    <recommendedName>
        <fullName evidence="5">V-type ATP synthase subunit D</fullName>
    </recommendedName>
</protein>
<accession>X1M4H2</accession>
<evidence type="ECO:0000256" key="3">
    <source>
        <dbReference type="ARBA" id="ARBA00023065"/>
    </source>
</evidence>
<name>X1M4H2_9ZZZZ</name>
<evidence type="ECO:0008006" key="5">
    <source>
        <dbReference type="Google" id="ProtNLM"/>
    </source>
</evidence>